<dbReference type="AlphaFoldDB" id="A0ABD6E686"/>
<proteinExistence type="predicted"/>
<gene>
    <name evidence="1" type="ORF">AB6A40_001365</name>
</gene>
<reference evidence="1 2" key="1">
    <citation type="submission" date="2024-08" db="EMBL/GenBank/DDBJ databases">
        <title>Gnathostoma spinigerum genome.</title>
        <authorList>
            <person name="Gonzalez-Bertolin B."/>
            <person name="Monzon S."/>
            <person name="Zaballos A."/>
            <person name="Jimenez P."/>
            <person name="Dekumyoy P."/>
            <person name="Varona S."/>
            <person name="Cuesta I."/>
            <person name="Sumanam S."/>
            <person name="Adisakwattana P."/>
            <person name="Gasser R.B."/>
            <person name="Hernandez-Gonzalez A."/>
            <person name="Young N.D."/>
            <person name="Perteguer M.J."/>
        </authorList>
    </citation>
    <scope>NUCLEOTIDE SEQUENCE [LARGE SCALE GENOMIC DNA]</scope>
    <source>
        <strain evidence="1">AL3</strain>
        <tissue evidence="1">Liver</tissue>
    </source>
</reference>
<accession>A0ABD6E686</accession>
<evidence type="ECO:0000313" key="1">
    <source>
        <dbReference type="EMBL" id="MFH4974656.1"/>
    </source>
</evidence>
<name>A0ABD6E686_9BILA</name>
<dbReference type="EMBL" id="JBGFUD010000498">
    <property type="protein sequence ID" value="MFH4974656.1"/>
    <property type="molecule type" value="Genomic_DNA"/>
</dbReference>
<sequence>MTLTITDDITDDRVTITDDILSDHSETAEILILFPFNSATVPDDLPRFIPEQTALIIVPDIQYTFLLSLDPGQRNIDELDVAKSVSQPLDRDIEVSLEEAASLSLFKGLRRFHRSTFLEASKCIRLKF</sequence>
<evidence type="ECO:0000313" key="2">
    <source>
        <dbReference type="Proteomes" id="UP001608902"/>
    </source>
</evidence>
<comment type="caution">
    <text evidence="1">The sequence shown here is derived from an EMBL/GenBank/DDBJ whole genome shotgun (WGS) entry which is preliminary data.</text>
</comment>
<keyword evidence="2" id="KW-1185">Reference proteome</keyword>
<organism evidence="1 2">
    <name type="scientific">Gnathostoma spinigerum</name>
    <dbReference type="NCBI Taxonomy" id="75299"/>
    <lineage>
        <taxon>Eukaryota</taxon>
        <taxon>Metazoa</taxon>
        <taxon>Ecdysozoa</taxon>
        <taxon>Nematoda</taxon>
        <taxon>Chromadorea</taxon>
        <taxon>Rhabditida</taxon>
        <taxon>Spirurina</taxon>
        <taxon>Gnathostomatomorpha</taxon>
        <taxon>Gnathostomatoidea</taxon>
        <taxon>Gnathostomatidae</taxon>
        <taxon>Gnathostoma</taxon>
    </lineage>
</organism>
<protein>
    <submittedName>
        <fullName evidence="1">Uncharacterized protein</fullName>
    </submittedName>
</protein>
<dbReference type="Proteomes" id="UP001608902">
    <property type="component" value="Unassembled WGS sequence"/>
</dbReference>